<keyword evidence="4 12" id="KW-0285">Flavoprotein</keyword>
<dbReference type="InterPro" id="IPR001269">
    <property type="entry name" value="DUS_fam"/>
</dbReference>
<comment type="caution">
    <text evidence="14">The sequence shown here is derived from an EMBL/GenBank/DDBJ whole genome shotgun (WGS) entry which is preliminary data.</text>
</comment>
<dbReference type="InterPro" id="IPR024036">
    <property type="entry name" value="tRNA-dHydroUridine_Synthase_C"/>
</dbReference>
<keyword evidence="7" id="KW-0521">NADP</keyword>
<evidence type="ECO:0000256" key="6">
    <source>
        <dbReference type="ARBA" id="ARBA00022694"/>
    </source>
</evidence>
<dbReference type="SUPFAM" id="SSF51395">
    <property type="entry name" value="FMN-linked oxidoreductases"/>
    <property type="match status" value="1"/>
</dbReference>
<comment type="similarity">
    <text evidence="12">Belongs to the dus family.</text>
</comment>
<dbReference type="PROSITE" id="PS01136">
    <property type="entry name" value="UPF0034"/>
    <property type="match status" value="1"/>
</dbReference>
<keyword evidence="8" id="KW-0694">RNA-binding</keyword>
<evidence type="ECO:0000256" key="8">
    <source>
        <dbReference type="ARBA" id="ARBA00022884"/>
    </source>
</evidence>
<dbReference type="Gene3D" id="3.20.20.70">
    <property type="entry name" value="Aldolase class I"/>
    <property type="match status" value="1"/>
</dbReference>
<dbReference type="InterPro" id="IPR018517">
    <property type="entry name" value="tRNA_hU_synthase_CS"/>
</dbReference>
<evidence type="ECO:0000313" key="15">
    <source>
        <dbReference type="Proteomes" id="UP001299235"/>
    </source>
</evidence>
<dbReference type="NCBIfam" id="TIGR00737">
    <property type="entry name" value="nifR3_yhdG"/>
    <property type="match status" value="1"/>
</dbReference>
<gene>
    <name evidence="14" type="primary">dusB</name>
    <name evidence="14" type="ORF">LKD42_01620</name>
</gene>
<name>A0ABS8ES30_9FIRM</name>
<dbReference type="CDD" id="cd02801">
    <property type="entry name" value="DUS_like_FMN"/>
    <property type="match status" value="1"/>
</dbReference>
<accession>A0ABS8ES30</accession>
<dbReference type="GO" id="GO:0016491">
    <property type="term" value="F:oxidoreductase activity"/>
    <property type="evidence" value="ECO:0007669"/>
    <property type="project" value="UniProtKB-KW"/>
</dbReference>
<evidence type="ECO:0000256" key="11">
    <source>
        <dbReference type="ARBA" id="ARBA00048802"/>
    </source>
</evidence>
<organism evidence="14 15">
    <name type="scientific">Hominisplanchenecus faecis</name>
    <dbReference type="NCBI Taxonomy" id="2885351"/>
    <lineage>
        <taxon>Bacteria</taxon>
        <taxon>Bacillati</taxon>
        <taxon>Bacillota</taxon>
        <taxon>Clostridia</taxon>
        <taxon>Lachnospirales</taxon>
        <taxon>Lachnospiraceae</taxon>
        <taxon>Hominisplanchenecus</taxon>
    </lineage>
</organism>
<evidence type="ECO:0000256" key="5">
    <source>
        <dbReference type="ARBA" id="ARBA00022643"/>
    </source>
</evidence>
<dbReference type="Pfam" id="PF01207">
    <property type="entry name" value="Dus"/>
    <property type="match status" value="1"/>
</dbReference>
<dbReference type="InterPro" id="IPR004652">
    <property type="entry name" value="DusB-like"/>
</dbReference>
<evidence type="ECO:0000256" key="3">
    <source>
        <dbReference type="ARBA" id="ARBA00022555"/>
    </source>
</evidence>
<sequence length="319" mass="35247">MKLKIGNVEIANPCVLAPMAGVTDLPFRLLCKEQGVGLLSMEMVSAKAISFHNKNTLDLMQIAEGENPIALQIFGSDPEIMAQSAAEIEERPFDILDINMGCPVPKVVNNGEGSALMKNPKLAGEIVERVSRAVKKPVTVKIRKGFQESSVNAVEMAKILEASGAAAIAVHGRTREQYYSGEADWNIIRQVKEAVSIPVIGNGDITCAKDAANMIEQTGCDGVMIGRASRGNPWIFRQVSEYLENGKIIEPPTIAEVKKMMLRHARLQLQYRGEYTGIREMRKHVAWYTAGFPHSAKLRKRVNEVESMEALEELLQSWE</sequence>
<dbReference type="InterPro" id="IPR035587">
    <property type="entry name" value="DUS-like_FMN-bd"/>
</dbReference>
<keyword evidence="3" id="KW-0820">tRNA-binding</keyword>
<proteinExistence type="inferred from homology"/>
<evidence type="ECO:0000256" key="10">
    <source>
        <dbReference type="ARBA" id="ARBA00048205"/>
    </source>
</evidence>
<dbReference type="PIRSF" id="PIRSF006621">
    <property type="entry name" value="Dus"/>
    <property type="match status" value="1"/>
</dbReference>
<comment type="catalytic activity">
    <reaction evidence="10">
        <text>a 5,6-dihydrouridine in tRNA + NADP(+) = a uridine in tRNA + NADPH + H(+)</text>
        <dbReference type="Rhea" id="RHEA:23624"/>
        <dbReference type="Rhea" id="RHEA-COMP:13339"/>
        <dbReference type="Rhea" id="RHEA-COMP:13887"/>
        <dbReference type="ChEBI" id="CHEBI:15378"/>
        <dbReference type="ChEBI" id="CHEBI:57783"/>
        <dbReference type="ChEBI" id="CHEBI:58349"/>
        <dbReference type="ChEBI" id="CHEBI:65315"/>
        <dbReference type="ChEBI" id="CHEBI:74443"/>
    </reaction>
</comment>
<dbReference type="EC" id="1.3.1.-" evidence="12"/>
<evidence type="ECO:0000256" key="2">
    <source>
        <dbReference type="ARBA" id="ARBA00002790"/>
    </source>
</evidence>
<comment type="cofactor">
    <cofactor evidence="1 12">
        <name>FMN</name>
        <dbReference type="ChEBI" id="CHEBI:58210"/>
    </cofactor>
</comment>
<evidence type="ECO:0000256" key="1">
    <source>
        <dbReference type="ARBA" id="ARBA00001917"/>
    </source>
</evidence>
<comment type="function">
    <text evidence="2 12">Catalyzes the synthesis of 5,6-dihydrouridine (D), a modified base found in the D-loop of most tRNAs, via the reduction of the C5-C6 double bond in target uridines.</text>
</comment>
<protein>
    <recommendedName>
        <fullName evidence="12">tRNA-dihydrouridine synthase</fullName>
        <ecNumber evidence="12">1.3.1.-</ecNumber>
    </recommendedName>
</protein>
<evidence type="ECO:0000256" key="7">
    <source>
        <dbReference type="ARBA" id="ARBA00022857"/>
    </source>
</evidence>
<feature type="domain" description="DUS-like FMN-binding" evidence="13">
    <location>
        <begin position="16"/>
        <end position="315"/>
    </location>
</feature>
<evidence type="ECO:0000313" key="14">
    <source>
        <dbReference type="EMBL" id="MCC2147960.1"/>
    </source>
</evidence>
<keyword evidence="15" id="KW-1185">Reference proteome</keyword>
<keyword evidence="9 12" id="KW-0560">Oxidoreductase</keyword>
<evidence type="ECO:0000256" key="4">
    <source>
        <dbReference type="ARBA" id="ARBA00022630"/>
    </source>
</evidence>
<keyword evidence="5 12" id="KW-0288">FMN</keyword>
<reference evidence="14 15" key="1">
    <citation type="submission" date="2021-10" db="EMBL/GenBank/DDBJ databases">
        <title>Anaerobic single-cell dispensing facilitates the cultivation of human gut bacteria.</title>
        <authorList>
            <person name="Afrizal A."/>
        </authorList>
    </citation>
    <scope>NUCLEOTIDE SEQUENCE [LARGE SCALE GENOMIC DNA]</scope>
    <source>
        <strain evidence="14 15">CLA-AA-H246</strain>
    </source>
</reference>
<dbReference type="PANTHER" id="PTHR45846:SF1">
    <property type="entry name" value="TRNA-DIHYDROURIDINE(47) SYNTHASE [NAD(P)(+)]-LIKE"/>
    <property type="match status" value="1"/>
</dbReference>
<evidence type="ECO:0000256" key="12">
    <source>
        <dbReference type="PIRNR" id="PIRNR006621"/>
    </source>
</evidence>
<dbReference type="Proteomes" id="UP001299235">
    <property type="component" value="Unassembled WGS sequence"/>
</dbReference>
<evidence type="ECO:0000256" key="9">
    <source>
        <dbReference type="ARBA" id="ARBA00023002"/>
    </source>
</evidence>
<comment type="catalytic activity">
    <reaction evidence="11">
        <text>a 5,6-dihydrouridine in tRNA + NAD(+) = a uridine in tRNA + NADH + H(+)</text>
        <dbReference type="Rhea" id="RHEA:54452"/>
        <dbReference type="Rhea" id="RHEA-COMP:13339"/>
        <dbReference type="Rhea" id="RHEA-COMP:13887"/>
        <dbReference type="ChEBI" id="CHEBI:15378"/>
        <dbReference type="ChEBI" id="CHEBI:57540"/>
        <dbReference type="ChEBI" id="CHEBI:57945"/>
        <dbReference type="ChEBI" id="CHEBI:65315"/>
        <dbReference type="ChEBI" id="CHEBI:74443"/>
    </reaction>
</comment>
<dbReference type="InterPro" id="IPR013785">
    <property type="entry name" value="Aldolase_TIM"/>
</dbReference>
<dbReference type="RefSeq" id="WP_173866297.1">
    <property type="nucleotide sequence ID" value="NZ_JAJEQE010000003.1"/>
</dbReference>
<dbReference type="EMBL" id="JAJEQE010000003">
    <property type="protein sequence ID" value="MCC2147960.1"/>
    <property type="molecule type" value="Genomic_DNA"/>
</dbReference>
<dbReference type="PANTHER" id="PTHR45846">
    <property type="entry name" value="TRNA-DIHYDROURIDINE(47) SYNTHASE [NAD(P)(+)]-LIKE"/>
    <property type="match status" value="1"/>
</dbReference>
<evidence type="ECO:0000259" key="13">
    <source>
        <dbReference type="Pfam" id="PF01207"/>
    </source>
</evidence>
<dbReference type="Gene3D" id="1.10.1200.80">
    <property type="entry name" value="Putative flavin oxidoreducatase, domain 2"/>
    <property type="match status" value="1"/>
</dbReference>
<keyword evidence="6 12" id="KW-0819">tRNA processing</keyword>